<keyword evidence="1" id="KW-0472">Membrane</keyword>
<accession>A0ABQ6YS46</accession>
<comment type="caution">
    <text evidence="3">The sequence shown here is derived from an EMBL/GenBank/DDBJ whole genome shotgun (WGS) entry which is preliminary data.</text>
</comment>
<gene>
    <name evidence="3" type="ORF">FNL39_10157</name>
</gene>
<sequence>MLLLAGIVAMHSAVFVTPAHAHTGEHVEAVAPQDDHEPDHGCGSGGCGEHAAVHGCVFILVALTVLLGWMLLTRLTEDGDAIRRATRTWRGRRERPPPWTVLSLSQLAILRI</sequence>
<keyword evidence="1" id="KW-0812">Transmembrane</keyword>
<feature type="transmembrane region" description="Helical" evidence="1">
    <location>
        <begin position="51"/>
        <end position="72"/>
    </location>
</feature>
<dbReference type="Proteomes" id="UP000798951">
    <property type="component" value="Unassembled WGS sequence"/>
</dbReference>
<reference evidence="3 4" key="1">
    <citation type="submission" date="2019-07" db="EMBL/GenBank/DDBJ databases">
        <title>Genomic Encyclopedia of Type Strains, Phase IV (KMG-IV): sequencing the most valuable type-strain genomes for metagenomic binning, comparative biology and taxonomic classification.</title>
        <authorList>
            <person name="Goeker M."/>
        </authorList>
    </citation>
    <scope>NUCLEOTIDE SEQUENCE [LARGE SCALE GENOMIC DNA]</scope>
    <source>
        <strain evidence="3 4">DSM 44831</strain>
    </source>
</reference>
<dbReference type="EMBL" id="VMSD01000001">
    <property type="protein sequence ID" value="KAF0848632.1"/>
    <property type="molecule type" value="Genomic_DNA"/>
</dbReference>
<evidence type="ECO:0000256" key="1">
    <source>
        <dbReference type="SAM" id="Phobius"/>
    </source>
</evidence>
<organism evidence="3 4">
    <name type="scientific">Nocardia caishijiensis</name>
    <dbReference type="NCBI Taxonomy" id="184756"/>
    <lineage>
        <taxon>Bacteria</taxon>
        <taxon>Bacillati</taxon>
        <taxon>Actinomycetota</taxon>
        <taxon>Actinomycetes</taxon>
        <taxon>Mycobacteriales</taxon>
        <taxon>Nocardiaceae</taxon>
        <taxon>Nocardia</taxon>
    </lineage>
</organism>
<proteinExistence type="predicted"/>
<evidence type="ECO:0000313" key="3">
    <source>
        <dbReference type="EMBL" id="KAF0848632.1"/>
    </source>
</evidence>
<keyword evidence="2" id="KW-0732">Signal</keyword>
<protein>
    <recommendedName>
        <fullName evidence="5">Secreted protein</fullName>
    </recommendedName>
</protein>
<name>A0ABQ6YS46_9NOCA</name>
<evidence type="ECO:0000256" key="2">
    <source>
        <dbReference type="SAM" id="SignalP"/>
    </source>
</evidence>
<dbReference type="Pfam" id="PF19650">
    <property type="entry name" value="DUF6153"/>
    <property type="match status" value="1"/>
</dbReference>
<dbReference type="InterPro" id="IPR046151">
    <property type="entry name" value="DUF6153"/>
</dbReference>
<evidence type="ECO:0000313" key="4">
    <source>
        <dbReference type="Proteomes" id="UP000798951"/>
    </source>
</evidence>
<keyword evidence="4" id="KW-1185">Reference proteome</keyword>
<feature type="signal peptide" evidence="2">
    <location>
        <begin position="1"/>
        <end position="21"/>
    </location>
</feature>
<feature type="chain" id="PRO_5047087395" description="Secreted protein" evidence="2">
    <location>
        <begin position="22"/>
        <end position="112"/>
    </location>
</feature>
<evidence type="ECO:0008006" key="5">
    <source>
        <dbReference type="Google" id="ProtNLM"/>
    </source>
</evidence>
<keyword evidence="1" id="KW-1133">Transmembrane helix</keyword>